<sequence>MLRLLGLLIVAFYFYRFCRAVWLGYHRRALDGSEHPR</sequence>
<dbReference type="AlphaFoldDB" id="A0A2Z5G2F4"/>
<organism evidence="1 2">
    <name type="scientific">Acidisarcina polymorpha</name>
    <dbReference type="NCBI Taxonomy" id="2211140"/>
    <lineage>
        <taxon>Bacteria</taxon>
        <taxon>Pseudomonadati</taxon>
        <taxon>Acidobacteriota</taxon>
        <taxon>Terriglobia</taxon>
        <taxon>Terriglobales</taxon>
        <taxon>Acidobacteriaceae</taxon>
        <taxon>Acidisarcina</taxon>
    </lineage>
</organism>
<name>A0A2Z5G2F4_9BACT</name>
<evidence type="ECO:0000313" key="2">
    <source>
        <dbReference type="Proteomes" id="UP000253606"/>
    </source>
</evidence>
<reference evidence="1 2" key="1">
    <citation type="journal article" date="2018" name="Front. Microbiol.">
        <title>Hydrolytic Capabilities as a Key to Environmental Success: Chitinolytic and Cellulolytic Acidobacteria From Acidic Sub-arctic Soils and Boreal Peatlands.</title>
        <authorList>
            <person name="Belova S.E."/>
            <person name="Ravin N.V."/>
            <person name="Pankratov T.A."/>
            <person name="Rakitin A.L."/>
            <person name="Ivanova A.A."/>
            <person name="Beletsky A.V."/>
            <person name="Mardanov A.V."/>
            <person name="Sinninghe Damste J.S."/>
            <person name="Dedysh S.N."/>
        </authorList>
    </citation>
    <scope>NUCLEOTIDE SEQUENCE [LARGE SCALE GENOMIC DNA]</scope>
    <source>
        <strain evidence="1 2">SBC82</strain>
    </source>
</reference>
<gene>
    <name evidence="1" type="ORF">ACPOL_3560</name>
</gene>
<evidence type="ECO:0000313" key="1">
    <source>
        <dbReference type="EMBL" id="AXC12845.1"/>
    </source>
</evidence>
<dbReference type="Proteomes" id="UP000253606">
    <property type="component" value="Chromosome"/>
</dbReference>
<dbReference type="EMBL" id="CP030840">
    <property type="protein sequence ID" value="AXC12845.1"/>
    <property type="molecule type" value="Genomic_DNA"/>
</dbReference>
<keyword evidence="2" id="KW-1185">Reference proteome</keyword>
<accession>A0A2Z5G2F4</accession>
<proteinExistence type="predicted"/>
<protein>
    <submittedName>
        <fullName evidence="1">Uncharacterized protein</fullName>
    </submittedName>
</protein>
<dbReference type="KEGG" id="abas:ACPOL_3560"/>